<evidence type="ECO:0000256" key="1">
    <source>
        <dbReference type="ARBA" id="ARBA00022737"/>
    </source>
</evidence>
<reference evidence="5" key="2">
    <citation type="submission" date="2021-04" db="EMBL/GenBank/DDBJ databases">
        <authorList>
            <person name="Gilroy R."/>
        </authorList>
    </citation>
    <scope>NUCLEOTIDE SEQUENCE</scope>
    <source>
        <strain evidence="5">ChiGjej1B1-1692</strain>
    </source>
</reference>
<dbReference type="PROSITE" id="PS51372">
    <property type="entry name" value="PRD_2"/>
    <property type="match status" value="2"/>
</dbReference>
<dbReference type="InterPro" id="IPR036650">
    <property type="entry name" value="CAT_RNA-bd_dom_sf"/>
</dbReference>
<dbReference type="Gene3D" id="1.10.1790.10">
    <property type="entry name" value="PRD domain"/>
    <property type="match status" value="2"/>
</dbReference>
<dbReference type="Proteomes" id="UP000823894">
    <property type="component" value="Unassembled WGS sequence"/>
</dbReference>
<evidence type="ECO:0000259" key="4">
    <source>
        <dbReference type="PROSITE" id="PS51372"/>
    </source>
</evidence>
<protein>
    <submittedName>
        <fullName evidence="5">PRD domain-containing protein</fullName>
    </submittedName>
</protein>
<reference evidence="5" key="1">
    <citation type="journal article" date="2021" name="PeerJ">
        <title>Extensive microbial diversity within the chicken gut microbiome revealed by metagenomics and culture.</title>
        <authorList>
            <person name="Gilroy R."/>
            <person name="Ravi A."/>
            <person name="Getino M."/>
            <person name="Pursley I."/>
            <person name="Horton D.L."/>
            <person name="Alikhan N.F."/>
            <person name="Baker D."/>
            <person name="Gharbi K."/>
            <person name="Hall N."/>
            <person name="Watson M."/>
            <person name="Adriaenssens E.M."/>
            <person name="Foster-Nyarko E."/>
            <person name="Jarju S."/>
            <person name="Secka A."/>
            <person name="Antonio M."/>
            <person name="Oren A."/>
            <person name="Chaudhuri R.R."/>
            <person name="La Ragione R."/>
            <person name="Hildebrand F."/>
            <person name="Pallen M.J."/>
        </authorList>
    </citation>
    <scope>NUCLEOTIDE SEQUENCE</scope>
    <source>
        <strain evidence="5">ChiGjej1B1-1692</strain>
    </source>
</reference>
<dbReference type="EMBL" id="DWWK01000193">
    <property type="protein sequence ID" value="HJC39703.1"/>
    <property type="molecule type" value="Genomic_DNA"/>
</dbReference>
<dbReference type="AlphaFoldDB" id="A0A9D2SXT0"/>
<feature type="domain" description="PRD" evidence="4">
    <location>
        <begin position="61"/>
        <end position="166"/>
    </location>
</feature>
<dbReference type="Gene3D" id="2.30.24.10">
    <property type="entry name" value="CAT RNA-binding domain"/>
    <property type="match status" value="1"/>
</dbReference>
<organism evidence="5 6">
    <name type="scientific">Candidatus Mediterraneibacter faecigallinarum</name>
    <dbReference type="NCBI Taxonomy" id="2838669"/>
    <lineage>
        <taxon>Bacteria</taxon>
        <taxon>Bacillati</taxon>
        <taxon>Bacillota</taxon>
        <taxon>Clostridia</taxon>
        <taxon>Lachnospirales</taxon>
        <taxon>Lachnospiraceae</taxon>
        <taxon>Mediterraneibacter</taxon>
    </lineage>
</organism>
<keyword evidence="2" id="KW-0805">Transcription regulation</keyword>
<dbReference type="InterPro" id="IPR036634">
    <property type="entry name" value="PRD_sf"/>
</dbReference>
<sequence>MRVIKKLNNNFAICVDGEGKELIAAGKGIGFPKTPYELEDLNLITRTFYDIDQKYIGLFSEIPETVIHFTAKLVDIARNELKYELNPNLVVTMSDHISFCIQRAKKEIYVQMPLIYEVEQTFPAEAKIGRYAVKQIERRFHVRLNQNEASGIAMNFVNARYNSKSRTDVTEELQSQYDDILEDTISIVEDEMGILIERNSFNFARYSSHLMYLLKRIAGHQTLDSDNGIMYKSMREEFPEIAACVELIDRYFHRKLRIDLSEEEKLYLLLHINRICTREGL</sequence>
<dbReference type="GO" id="GO:0003723">
    <property type="term" value="F:RNA binding"/>
    <property type="evidence" value="ECO:0007669"/>
    <property type="project" value="InterPro"/>
</dbReference>
<proteinExistence type="predicted"/>
<dbReference type="InterPro" id="IPR004341">
    <property type="entry name" value="CAT_RNA-bd_dom"/>
</dbReference>
<gene>
    <name evidence="5" type="ORF">H9757_11685</name>
</gene>
<accession>A0A9D2SXT0</accession>
<evidence type="ECO:0000313" key="6">
    <source>
        <dbReference type="Proteomes" id="UP000823894"/>
    </source>
</evidence>
<dbReference type="InterPro" id="IPR011608">
    <property type="entry name" value="PRD"/>
</dbReference>
<dbReference type="Pfam" id="PF00874">
    <property type="entry name" value="PRD"/>
    <property type="match status" value="2"/>
</dbReference>
<dbReference type="SMART" id="SM01061">
    <property type="entry name" value="CAT_RBD"/>
    <property type="match status" value="1"/>
</dbReference>
<evidence type="ECO:0000313" key="5">
    <source>
        <dbReference type="EMBL" id="HJC39703.1"/>
    </source>
</evidence>
<dbReference type="SUPFAM" id="SSF50151">
    <property type="entry name" value="SacY-like RNA-binding domain"/>
    <property type="match status" value="1"/>
</dbReference>
<feature type="domain" description="PRD" evidence="4">
    <location>
        <begin position="172"/>
        <end position="281"/>
    </location>
</feature>
<dbReference type="Pfam" id="PF03123">
    <property type="entry name" value="CAT_RBD"/>
    <property type="match status" value="1"/>
</dbReference>
<dbReference type="PANTHER" id="PTHR30185">
    <property type="entry name" value="CRYPTIC BETA-GLUCOSIDE BGL OPERON ANTITERMINATOR"/>
    <property type="match status" value="1"/>
</dbReference>
<dbReference type="SUPFAM" id="SSF63520">
    <property type="entry name" value="PTS-regulatory domain, PRD"/>
    <property type="match status" value="2"/>
</dbReference>
<dbReference type="GO" id="GO:0006355">
    <property type="term" value="P:regulation of DNA-templated transcription"/>
    <property type="evidence" value="ECO:0007669"/>
    <property type="project" value="InterPro"/>
</dbReference>
<comment type="caution">
    <text evidence="5">The sequence shown here is derived from an EMBL/GenBank/DDBJ whole genome shotgun (WGS) entry which is preliminary data.</text>
</comment>
<dbReference type="PANTHER" id="PTHR30185:SF18">
    <property type="entry name" value="TRANSCRIPTIONAL REGULATOR MTLR"/>
    <property type="match status" value="1"/>
</dbReference>
<dbReference type="InterPro" id="IPR050661">
    <property type="entry name" value="BglG_antiterminators"/>
</dbReference>
<evidence type="ECO:0000256" key="3">
    <source>
        <dbReference type="ARBA" id="ARBA00023163"/>
    </source>
</evidence>
<keyword evidence="3" id="KW-0804">Transcription</keyword>
<name>A0A9D2SXT0_9FIRM</name>
<keyword evidence="1" id="KW-0677">Repeat</keyword>
<evidence type="ECO:0000256" key="2">
    <source>
        <dbReference type="ARBA" id="ARBA00023015"/>
    </source>
</evidence>